<accession>T1HPV4</accession>
<name>T1HPV4_RHOPR</name>
<dbReference type="EnsemblMetazoa" id="RPRC006078-RA">
    <property type="protein sequence ID" value="RPRC006078-PA"/>
    <property type="gene ID" value="RPRC006078"/>
</dbReference>
<sequence>MSCDNTLRLSLRHPNGWGWKLTTSASSPHISVPTVQLVDHNGHLLALLPSPLKNSASTGSIPRKRRKKRPKSVRFCMDIQYDKVFVILLCVDYRQTQYKGAAISTGIILKMGSLLDRRVVEMDFVTPVVKGHQGKCESVKGGESLG</sequence>
<dbReference type="STRING" id="13249.T1HPV4"/>
<evidence type="ECO:0000313" key="2">
    <source>
        <dbReference type="Proteomes" id="UP000015103"/>
    </source>
</evidence>
<dbReference type="Proteomes" id="UP000015103">
    <property type="component" value="Unassembled WGS sequence"/>
</dbReference>
<dbReference type="AlphaFoldDB" id="T1HPV4"/>
<organism evidence="1 2">
    <name type="scientific">Rhodnius prolixus</name>
    <name type="common">Triatomid bug</name>
    <dbReference type="NCBI Taxonomy" id="13249"/>
    <lineage>
        <taxon>Eukaryota</taxon>
        <taxon>Metazoa</taxon>
        <taxon>Ecdysozoa</taxon>
        <taxon>Arthropoda</taxon>
        <taxon>Hexapoda</taxon>
        <taxon>Insecta</taxon>
        <taxon>Pterygota</taxon>
        <taxon>Neoptera</taxon>
        <taxon>Paraneoptera</taxon>
        <taxon>Hemiptera</taxon>
        <taxon>Heteroptera</taxon>
        <taxon>Panheteroptera</taxon>
        <taxon>Cimicomorpha</taxon>
        <taxon>Reduviidae</taxon>
        <taxon>Triatominae</taxon>
        <taxon>Rhodnius</taxon>
    </lineage>
</organism>
<reference evidence="1" key="1">
    <citation type="submission" date="2015-05" db="UniProtKB">
        <authorList>
            <consortium name="EnsemblMetazoa"/>
        </authorList>
    </citation>
    <scope>IDENTIFICATION</scope>
</reference>
<keyword evidence="2" id="KW-1185">Reference proteome</keyword>
<dbReference type="InParanoid" id="T1HPV4"/>
<evidence type="ECO:0000313" key="1">
    <source>
        <dbReference type="EnsemblMetazoa" id="RPRC006078-PA"/>
    </source>
</evidence>
<dbReference type="VEuPathDB" id="VectorBase:RPRC006078"/>
<dbReference type="HOGENOM" id="CLU_1779719_0_0_1"/>
<dbReference type="InterPro" id="IPR032064">
    <property type="entry name" value="DUF4805"/>
</dbReference>
<dbReference type="EMBL" id="ACPB03015301">
    <property type="status" value="NOT_ANNOTATED_CDS"/>
    <property type="molecule type" value="Genomic_DNA"/>
</dbReference>
<protein>
    <submittedName>
        <fullName evidence="1">Uncharacterized protein</fullName>
    </submittedName>
</protein>
<proteinExistence type="predicted"/>
<dbReference type="Pfam" id="PF16063">
    <property type="entry name" value="DUF4805"/>
    <property type="match status" value="1"/>
</dbReference>